<reference evidence="9 10" key="2">
    <citation type="submission" date="2018-10" db="EMBL/GenBank/DDBJ databases">
        <authorList>
            <consortium name="Pathogen Informatics"/>
        </authorList>
    </citation>
    <scope>NUCLEOTIDE SEQUENCE [LARGE SCALE GENOMIC DNA]</scope>
</reference>
<dbReference type="GO" id="GO:0012507">
    <property type="term" value="C:ER to Golgi transport vesicle membrane"/>
    <property type="evidence" value="ECO:0007669"/>
    <property type="project" value="TreeGrafter"/>
</dbReference>
<evidence type="ECO:0000313" key="10">
    <source>
        <dbReference type="Proteomes" id="UP000274131"/>
    </source>
</evidence>
<dbReference type="PANTHER" id="PTHR13402:SF6">
    <property type="entry name" value="SECRETORY 16, ISOFORM I"/>
    <property type="match status" value="1"/>
</dbReference>
<dbReference type="GO" id="GO:0015031">
    <property type="term" value="P:protein transport"/>
    <property type="evidence" value="ECO:0007669"/>
    <property type="project" value="UniProtKB-KW"/>
</dbReference>
<keyword evidence="5 6" id="KW-0931">ER-Golgi transport</keyword>
<feature type="domain" description="Sec16 Sec23-binding" evidence="7">
    <location>
        <begin position="253"/>
        <end position="523"/>
    </location>
</feature>
<accession>A0A158QA18</accession>
<evidence type="ECO:0000256" key="5">
    <source>
        <dbReference type="ARBA" id="ARBA00022892"/>
    </source>
</evidence>
<dbReference type="GO" id="GO:0016192">
    <property type="term" value="P:vesicle-mediated transport"/>
    <property type="evidence" value="ECO:0007669"/>
    <property type="project" value="UniProtKB-KW"/>
</dbReference>
<gene>
    <name evidence="9" type="ORF">EVEC_LOCUS3589</name>
</gene>
<evidence type="ECO:0000313" key="11">
    <source>
        <dbReference type="WBParaSite" id="EVEC_0000388101-mRNA-1"/>
    </source>
</evidence>
<keyword evidence="3 6" id="KW-0813">Transport</keyword>
<dbReference type="EMBL" id="UXUI01007632">
    <property type="protein sequence ID" value="VDD88446.1"/>
    <property type="molecule type" value="Genomic_DNA"/>
</dbReference>
<dbReference type="GO" id="GO:0000139">
    <property type="term" value="C:Golgi membrane"/>
    <property type="evidence" value="ECO:0007669"/>
    <property type="project" value="UniProtKB-SubCell"/>
</dbReference>
<dbReference type="GO" id="GO:0070971">
    <property type="term" value="C:endoplasmic reticulum exit site"/>
    <property type="evidence" value="ECO:0007669"/>
    <property type="project" value="UniProtKB-ARBA"/>
</dbReference>
<comment type="subcellular location">
    <subcellularLocation>
        <location evidence="1">Endoplasmic reticulum</location>
    </subcellularLocation>
    <subcellularLocation>
        <location evidence="6">Golgi apparatus membrane</location>
    </subcellularLocation>
</comment>
<dbReference type="STRING" id="51028.A0A158QA18"/>
<dbReference type="AlphaFoldDB" id="A0A158QA18"/>
<dbReference type="PANTHER" id="PTHR13402">
    <property type="entry name" value="RGPR-RELATED"/>
    <property type="match status" value="1"/>
</dbReference>
<dbReference type="InterPro" id="IPR024298">
    <property type="entry name" value="Sec16_Sec23-bd"/>
</dbReference>
<dbReference type="WBParaSite" id="EVEC_0000388101-mRNA-1">
    <property type="protein sequence ID" value="EVEC_0000388101-mRNA-1"/>
    <property type="gene ID" value="EVEC_0000388101"/>
</dbReference>
<dbReference type="GO" id="GO:0007030">
    <property type="term" value="P:Golgi organization"/>
    <property type="evidence" value="ECO:0007669"/>
    <property type="project" value="TreeGrafter"/>
</dbReference>
<dbReference type="InterPro" id="IPR024340">
    <property type="entry name" value="Sec16_CCD"/>
</dbReference>
<keyword evidence="6" id="KW-0333">Golgi apparatus</keyword>
<evidence type="ECO:0000259" key="8">
    <source>
        <dbReference type="Pfam" id="PF12932"/>
    </source>
</evidence>
<name>A0A158QA18_ENTVE</name>
<dbReference type="OrthoDB" id="8918678at2759"/>
<dbReference type="Pfam" id="PF12932">
    <property type="entry name" value="Sec16"/>
    <property type="match status" value="1"/>
</dbReference>
<dbReference type="Pfam" id="PF12931">
    <property type="entry name" value="TPR_Sec16"/>
    <property type="match status" value="1"/>
</dbReference>
<keyword evidence="6" id="KW-0653">Protein transport</keyword>
<feature type="domain" description="Sec16 central conserved" evidence="8">
    <location>
        <begin position="105"/>
        <end position="210"/>
    </location>
</feature>
<evidence type="ECO:0000259" key="7">
    <source>
        <dbReference type="Pfam" id="PF12931"/>
    </source>
</evidence>
<organism evidence="11">
    <name type="scientific">Enterobius vermicularis</name>
    <name type="common">Human pinworm</name>
    <dbReference type="NCBI Taxonomy" id="51028"/>
    <lineage>
        <taxon>Eukaryota</taxon>
        <taxon>Metazoa</taxon>
        <taxon>Ecdysozoa</taxon>
        <taxon>Nematoda</taxon>
        <taxon>Chromadorea</taxon>
        <taxon>Rhabditida</taxon>
        <taxon>Spirurina</taxon>
        <taxon>Oxyuridomorpha</taxon>
        <taxon>Oxyuroidea</taxon>
        <taxon>Oxyuridae</taxon>
        <taxon>Enterobius</taxon>
    </lineage>
</organism>
<proteinExistence type="inferred from homology"/>
<keyword evidence="6" id="KW-0472">Membrane</keyword>
<evidence type="ECO:0000256" key="2">
    <source>
        <dbReference type="ARBA" id="ARBA00005927"/>
    </source>
</evidence>
<dbReference type="Gene3D" id="1.25.40.1030">
    <property type="match status" value="1"/>
</dbReference>
<evidence type="ECO:0000256" key="6">
    <source>
        <dbReference type="RuleBase" id="RU364101"/>
    </source>
</evidence>
<sequence length="545" mass="61507">MVKVIYKVQSILFKSPPPPGYFHLPPIEKAAYLFYFMLYNRYFTPVEEFHNRFNREFFKYSCEGDSAEVALWKVCFLHSLFYTQKQLFSDDRETPEKPLKFRAAHAFARFGVGGKVVVVNPGSSTTVVELCDLKSFVTDSETKRIIETVETFHGPLIPGVTPPHSVGLYIQRQIDHILNSDIYKANPHGSDASDCLLLWQLLKMVVQQQGRVTGPDIARLLMSSYTSTPDFGTNRSSVGHNTEDSACFQRYMEFLLGGHVDEAIETAIRDGLILDAMILARWVCPQKLDKVDSAFLAQRSEQSPVMTLLSVAHGLPAPILLNPPTDDTGSWRSHAAIILANLASETAFQMVYNLGKALARREYHAAADFCFLAVCLLADYDPFRPVIPSDEDDVQSRQHITLVHASLPDDEAESVNCSYGFSTIDLHATEIFEYGLRLACNGYPVRLTNSCEYQKYRFKYAQLLSEYGGFASDAYRYCVEIAKGVAEKWSEYGRDEMLQLCDLADRLQHVACANSSEVSWFSEVRNFIEQSNVTPSPQETKEKQV</sequence>
<keyword evidence="10" id="KW-1185">Reference proteome</keyword>
<keyword evidence="4 6" id="KW-0256">Endoplasmic reticulum</keyword>
<evidence type="ECO:0000256" key="3">
    <source>
        <dbReference type="ARBA" id="ARBA00022448"/>
    </source>
</evidence>
<dbReference type="Proteomes" id="UP000274131">
    <property type="component" value="Unassembled WGS sequence"/>
</dbReference>
<comment type="similarity">
    <text evidence="2 6">Belongs to the SEC16 family.</text>
</comment>
<evidence type="ECO:0000256" key="1">
    <source>
        <dbReference type="ARBA" id="ARBA00004240"/>
    </source>
</evidence>
<evidence type="ECO:0000313" key="9">
    <source>
        <dbReference type="EMBL" id="VDD88446.1"/>
    </source>
</evidence>
<dbReference type="CDD" id="cd09233">
    <property type="entry name" value="ACE1-Sec16-like"/>
    <property type="match status" value="1"/>
</dbReference>
<evidence type="ECO:0000256" key="4">
    <source>
        <dbReference type="ARBA" id="ARBA00022824"/>
    </source>
</evidence>
<dbReference type="GO" id="GO:0070973">
    <property type="term" value="P:protein localization to endoplasmic reticulum exit site"/>
    <property type="evidence" value="ECO:0007669"/>
    <property type="project" value="TreeGrafter"/>
</dbReference>
<reference evidence="11" key="1">
    <citation type="submission" date="2016-04" db="UniProtKB">
        <authorList>
            <consortium name="WormBaseParasite"/>
        </authorList>
    </citation>
    <scope>IDENTIFICATION</scope>
</reference>
<protein>
    <recommendedName>
        <fullName evidence="6">Protein transport protein sec16</fullName>
    </recommendedName>
</protein>